<comment type="caution">
    <text evidence="1">The sequence shown here is derived from an EMBL/GenBank/DDBJ whole genome shotgun (WGS) entry which is preliminary data.</text>
</comment>
<evidence type="ECO:0000313" key="2">
    <source>
        <dbReference type="Proteomes" id="UP000275267"/>
    </source>
</evidence>
<protein>
    <recommendedName>
        <fullName evidence="3">AMP-dependent synthetase/ligase domain-containing protein</fullName>
    </recommendedName>
</protein>
<dbReference type="PANTHER" id="PTHR43201:SF32">
    <property type="entry name" value="2-SUCCINYLBENZOATE--COA LIGASE, CHLOROPLASTIC_PEROXISOMAL"/>
    <property type="match status" value="1"/>
</dbReference>
<evidence type="ECO:0000313" key="1">
    <source>
        <dbReference type="EMBL" id="RLM74858.1"/>
    </source>
</evidence>
<dbReference type="GO" id="GO:0006631">
    <property type="term" value="P:fatty acid metabolic process"/>
    <property type="evidence" value="ECO:0007669"/>
    <property type="project" value="TreeGrafter"/>
</dbReference>
<organism evidence="1 2">
    <name type="scientific">Panicum miliaceum</name>
    <name type="common">Proso millet</name>
    <name type="synonym">Broomcorn millet</name>
    <dbReference type="NCBI Taxonomy" id="4540"/>
    <lineage>
        <taxon>Eukaryota</taxon>
        <taxon>Viridiplantae</taxon>
        <taxon>Streptophyta</taxon>
        <taxon>Embryophyta</taxon>
        <taxon>Tracheophyta</taxon>
        <taxon>Spermatophyta</taxon>
        <taxon>Magnoliopsida</taxon>
        <taxon>Liliopsida</taxon>
        <taxon>Poales</taxon>
        <taxon>Poaceae</taxon>
        <taxon>PACMAD clade</taxon>
        <taxon>Panicoideae</taxon>
        <taxon>Panicodae</taxon>
        <taxon>Paniceae</taxon>
        <taxon>Panicinae</taxon>
        <taxon>Panicum</taxon>
        <taxon>Panicum sect. Panicum</taxon>
    </lineage>
</organism>
<dbReference type="Gene3D" id="2.30.38.10">
    <property type="entry name" value="Luciferase, Domain 3"/>
    <property type="match status" value="1"/>
</dbReference>
<keyword evidence="2" id="KW-1185">Reference proteome</keyword>
<dbReference type="SUPFAM" id="SSF56801">
    <property type="entry name" value="Acetyl-CoA synthetase-like"/>
    <property type="match status" value="1"/>
</dbReference>
<dbReference type="InterPro" id="IPR045851">
    <property type="entry name" value="AMP-bd_C_sf"/>
</dbReference>
<dbReference type="GO" id="GO:0031956">
    <property type="term" value="F:medium-chain fatty acid-CoA ligase activity"/>
    <property type="evidence" value="ECO:0007669"/>
    <property type="project" value="TreeGrafter"/>
</dbReference>
<proteinExistence type="predicted"/>
<dbReference type="Proteomes" id="UP000275267">
    <property type="component" value="Unassembled WGS sequence"/>
</dbReference>
<dbReference type="PANTHER" id="PTHR43201">
    <property type="entry name" value="ACYL-COA SYNTHETASE"/>
    <property type="match status" value="1"/>
</dbReference>
<sequence>MVGYWANNKVDSSDCIRNGWLDTGDTRWMDSSGNLWLMGRQKGRIKTGGENIFPEEHPGVARVVVVSIPDSHLGEKVTACVSIRDGWKWVGARAEHQGESKEVSPQILLDHCRMKKLSRNNSGLIATHYARPFDGIRLLWGLKMAEHEINRAELSYQLLCMAGNCGDIPGLLICLLDI</sequence>
<evidence type="ECO:0008006" key="3">
    <source>
        <dbReference type="Google" id="ProtNLM"/>
    </source>
</evidence>
<reference evidence="2" key="1">
    <citation type="journal article" date="2019" name="Nat. Commun.">
        <title>The genome of broomcorn millet.</title>
        <authorList>
            <person name="Zou C."/>
            <person name="Miki D."/>
            <person name="Li D."/>
            <person name="Tang Q."/>
            <person name="Xiao L."/>
            <person name="Rajput S."/>
            <person name="Deng P."/>
            <person name="Jia W."/>
            <person name="Huang R."/>
            <person name="Zhang M."/>
            <person name="Sun Y."/>
            <person name="Hu J."/>
            <person name="Fu X."/>
            <person name="Schnable P.S."/>
            <person name="Li F."/>
            <person name="Zhang H."/>
            <person name="Feng B."/>
            <person name="Zhu X."/>
            <person name="Liu R."/>
            <person name="Schnable J.C."/>
            <person name="Zhu J.-K."/>
            <person name="Zhang H."/>
        </authorList>
    </citation>
    <scope>NUCLEOTIDE SEQUENCE [LARGE SCALE GENOMIC DNA]</scope>
</reference>
<dbReference type="EMBL" id="PQIB02000013">
    <property type="protein sequence ID" value="RLM74858.1"/>
    <property type="molecule type" value="Genomic_DNA"/>
</dbReference>
<dbReference type="AlphaFoldDB" id="A0A3L6QAL0"/>
<name>A0A3L6QAL0_PANMI</name>
<gene>
    <name evidence="1" type="ORF">C2845_PM15G11470</name>
</gene>
<dbReference type="OrthoDB" id="10253115at2759"/>
<dbReference type="Gene3D" id="3.30.300.30">
    <property type="match status" value="1"/>
</dbReference>
<dbReference type="STRING" id="4540.A0A3L6QAL0"/>
<accession>A0A3L6QAL0</accession>